<evidence type="ECO:0000256" key="9">
    <source>
        <dbReference type="ARBA" id="ARBA00022777"/>
    </source>
</evidence>
<evidence type="ECO:0000313" key="19">
    <source>
        <dbReference type="Proteomes" id="UP000472262"/>
    </source>
</evidence>
<feature type="compositionally biased region" description="Polar residues" evidence="13">
    <location>
        <begin position="1500"/>
        <end position="1520"/>
    </location>
</feature>
<keyword evidence="6" id="KW-0808">Transferase</keyword>
<dbReference type="Pfam" id="PF00621">
    <property type="entry name" value="RhoGEF"/>
    <property type="match status" value="1"/>
</dbReference>
<feature type="compositionally biased region" description="Polar residues" evidence="13">
    <location>
        <begin position="1395"/>
        <end position="1404"/>
    </location>
</feature>
<keyword evidence="9" id="KW-0418">Kinase</keyword>
<keyword evidence="7" id="KW-0677">Repeat</keyword>
<dbReference type="Pfam" id="PF23323">
    <property type="entry name" value="Spectrin_6"/>
    <property type="match status" value="1"/>
</dbReference>
<dbReference type="Ensembl" id="ENSSGRT00000029667.1">
    <property type="protein sequence ID" value="ENSSGRP00000027576.1"/>
    <property type="gene ID" value="ENSSGRG00000015701.1"/>
</dbReference>
<dbReference type="SMART" id="SM00233">
    <property type="entry name" value="PH"/>
    <property type="match status" value="1"/>
</dbReference>
<dbReference type="Gene3D" id="2.30.29.30">
    <property type="entry name" value="Pleckstrin-homology domain (PH domain)/Phosphotyrosine-binding domain (PTB)"/>
    <property type="match status" value="1"/>
</dbReference>
<keyword evidence="2 12" id="KW-0728">SH3 domain</keyword>
<feature type="domain" description="CRAL-TRIO" evidence="17">
    <location>
        <begin position="5"/>
        <end position="151"/>
    </location>
</feature>
<dbReference type="CDD" id="cd13240">
    <property type="entry name" value="PH1_Kalirin_Trio_like"/>
    <property type="match status" value="1"/>
</dbReference>
<dbReference type="SMART" id="SM00325">
    <property type="entry name" value="RhoGEF"/>
    <property type="match status" value="1"/>
</dbReference>
<dbReference type="Gene3D" id="1.20.58.60">
    <property type="match status" value="5"/>
</dbReference>
<feature type="domain" description="PH" evidence="15">
    <location>
        <begin position="1246"/>
        <end position="1358"/>
    </location>
</feature>
<dbReference type="InterPro" id="IPR036028">
    <property type="entry name" value="SH3-like_dom_sf"/>
</dbReference>
<feature type="compositionally biased region" description="Basic residues" evidence="13">
    <location>
        <begin position="1550"/>
        <end position="1561"/>
    </location>
</feature>
<reference evidence="18" key="2">
    <citation type="submission" date="2025-09" db="UniProtKB">
        <authorList>
            <consortium name="Ensembl"/>
        </authorList>
    </citation>
    <scope>IDENTIFICATION</scope>
</reference>
<feature type="region of interest" description="Disordered" evidence="13">
    <location>
        <begin position="1373"/>
        <end position="1404"/>
    </location>
</feature>
<dbReference type="SMART" id="SM00150">
    <property type="entry name" value="SPEC"/>
    <property type="match status" value="6"/>
</dbReference>
<dbReference type="CDD" id="cd00160">
    <property type="entry name" value="RhoGEF"/>
    <property type="match status" value="1"/>
</dbReference>
<dbReference type="Pfam" id="PF00435">
    <property type="entry name" value="Spectrin"/>
    <property type="match status" value="4"/>
</dbReference>
<evidence type="ECO:0000259" key="17">
    <source>
        <dbReference type="PROSITE" id="PS50191"/>
    </source>
</evidence>
<evidence type="ECO:0000256" key="4">
    <source>
        <dbReference type="ARBA" id="ARBA00022553"/>
    </source>
</evidence>
<dbReference type="PROSITE" id="PS50002">
    <property type="entry name" value="SH3"/>
    <property type="match status" value="1"/>
</dbReference>
<dbReference type="Gene3D" id="3.40.525.10">
    <property type="entry name" value="CRAL-TRIO lipid binding domain"/>
    <property type="match status" value="1"/>
</dbReference>
<keyword evidence="8" id="KW-0547">Nucleotide-binding</keyword>
<dbReference type="PANTHER" id="PTHR22826:SF106">
    <property type="entry name" value="TRIO, ISOFORM A"/>
    <property type="match status" value="1"/>
</dbReference>
<evidence type="ECO:0000256" key="10">
    <source>
        <dbReference type="ARBA" id="ARBA00022840"/>
    </source>
</evidence>
<gene>
    <name evidence="18" type="primary">LOC107551199</name>
</gene>
<dbReference type="SMART" id="SM00326">
    <property type="entry name" value="SH3"/>
    <property type="match status" value="1"/>
</dbReference>
<accession>A0A672LNN4</accession>
<dbReference type="InterPro" id="IPR018159">
    <property type="entry name" value="Spectrin/alpha-actinin"/>
</dbReference>
<dbReference type="FunFam" id="1.20.58.60:FF:000024">
    <property type="entry name" value="Kalirin RhoGEF kinase a"/>
    <property type="match status" value="1"/>
</dbReference>
<feature type="compositionally biased region" description="Low complexity" evidence="13">
    <location>
        <begin position="1593"/>
        <end position="1611"/>
    </location>
</feature>
<keyword evidence="5" id="KW-0344">Guanine-nucleotide releasing factor</keyword>
<dbReference type="InterPro" id="IPR051336">
    <property type="entry name" value="RhoGEF_Guanine_NuclExch_SF"/>
</dbReference>
<keyword evidence="19" id="KW-1185">Reference proteome</keyword>
<reference evidence="18" key="1">
    <citation type="submission" date="2025-08" db="UniProtKB">
        <authorList>
            <consortium name="Ensembl"/>
        </authorList>
    </citation>
    <scope>IDENTIFICATION</scope>
</reference>
<dbReference type="PROSITE" id="PS50003">
    <property type="entry name" value="PH_DOMAIN"/>
    <property type="match status" value="1"/>
</dbReference>
<dbReference type="Proteomes" id="UP000472262">
    <property type="component" value="Unassembled WGS sequence"/>
</dbReference>
<feature type="compositionally biased region" description="Basic and acidic residues" evidence="13">
    <location>
        <begin position="1562"/>
        <end position="1575"/>
    </location>
</feature>
<evidence type="ECO:0000256" key="6">
    <source>
        <dbReference type="ARBA" id="ARBA00022679"/>
    </source>
</evidence>
<evidence type="ECO:0000259" key="14">
    <source>
        <dbReference type="PROSITE" id="PS50002"/>
    </source>
</evidence>
<dbReference type="InterPro" id="IPR001849">
    <property type="entry name" value="PH_domain"/>
</dbReference>
<dbReference type="PROSITE" id="PS50010">
    <property type="entry name" value="DH_2"/>
    <property type="match status" value="1"/>
</dbReference>
<keyword evidence="10" id="KW-0067">ATP-binding</keyword>
<dbReference type="GO" id="GO:0005737">
    <property type="term" value="C:cytoplasm"/>
    <property type="evidence" value="ECO:0007669"/>
    <property type="project" value="UniProtKB-SubCell"/>
</dbReference>
<dbReference type="SUPFAM" id="SSF50729">
    <property type="entry name" value="PH domain-like"/>
    <property type="match status" value="1"/>
</dbReference>
<feature type="domain" description="SH3" evidence="14">
    <location>
        <begin position="1415"/>
        <end position="1480"/>
    </location>
</feature>
<dbReference type="CDD" id="cd00170">
    <property type="entry name" value="SEC14"/>
    <property type="match status" value="1"/>
</dbReference>
<dbReference type="InterPro" id="IPR001251">
    <property type="entry name" value="CRAL-TRIO_dom"/>
</dbReference>
<evidence type="ECO:0000313" key="18">
    <source>
        <dbReference type="Ensembl" id="ENSSGRP00000027576.1"/>
    </source>
</evidence>
<dbReference type="FunFam" id="2.30.29.30:FF:000040">
    <property type="entry name" value="Kalirin RhoGEF kinase b"/>
    <property type="match status" value="1"/>
</dbReference>
<dbReference type="InterPro" id="IPR011993">
    <property type="entry name" value="PH-like_dom_sf"/>
</dbReference>
<evidence type="ECO:0000256" key="12">
    <source>
        <dbReference type="PROSITE-ProRule" id="PRU00192"/>
    </source>
</evidence>
<name>A0A672LNN4_SINGR</name>
<keyword evidence="3" id="KW-0963">Cytoplasm</keyword>
<dbReference type="PANTHER" id="PTHR22826">
    <property type="entry name" value="RHO GUANINE EXCHANGE FACTOR-RELATED"/>
    <property type="match status" value="1"/>
</dbReference>
<feature type="domain" description="DH" evidence="16">
    <location>
        <begin position="1059"/>
        <end position="1234"/>
    </location>
</feature>
<evidence type="ECO:0000256" key="11">
    <source>
        <dbReference type="ARBA" id="ARBA00023157"/>
    </source>
</evidence>
<feature type="region of interest" description="Disordered" evidence="13">
    <location>
        <begin position="1500"/>
        <end position="1642"/>
    </location>
</feature>
<dbReference type="Pfam" id="PF16609">
    <property type="entry name" value="SH3-RhoG_link"/>
    <property type="match status" value="1"/>
</dbReference>
<evidence type="ECO:0000256" key="1">
    <source>
        <dbReference type="ARBA" id="ARBA00004496"/>
    </source>
</evidence>
<dbReference type="CDD" id="cd11852">
    <property type="entry name" value="SH3_Kalirin_1"/>
    <property type="match status" value="1"/>
</dbReference>
<dbReference type="Pfam" id="PF22697">
    <property type="entry name" value="SOS1_NGEF_PH"/>
    <property type="match status" value="1"/>
</dbReference>
<dbReference type="Gene3D" id="2.30.30.40">
    <property type="entry name" value="SH3 Domains"/>
    <property type="match status" value="1"/>
</dbReference>
<evidence type="ECO:0000256" key="2">
    <source>
        <dbReference type="ARBA" id="ARBA00022443"/>
    </source>
</evidence>
<dbReference type="CDD" id="cd00176">
    <property type="entry name" value="SPEC"/>
    <property type="match status" value="4"/>
</dbReference>
<keyword evidence="4" id="KW-0597">Phosphoprotein</keyword>
<dbReference type="SUPFAM" id="SSF52087">
    <property type="entry name" value="CRAL/TRIO domain"/>
    <property type="match status" value="1"/>
</dbReference>
<keyword evidence="11" id="KW-1015">Disulfide bond</keyword>
<evidence type="ECO:0000256" key="5">
    <source>
        <dbReference type="ARBA" id="ARBA00022658"/>
    </source>
</evidence>
<evidence type="ECO:0000256" key="8">
    <source>
        <dbReference type="ARBA" id="ARBA00022741"/>
    </source>
</evidence>
<dbReference type="InterPro" id="IPR001452">
    <property type="entry name" value="SH3_domain"/>
</dbReference>
<dbReference type="GO" id="GO:0005085">
    <property type="term" value="F:guanyl-nucleotide exchange factor activity"/>
    <property type="evidence" value="ECO:0007669"/>
    <property type="project" value="UniProtKB-KW"/>
</dbReference>
<dbReference type="InterPro" id="IPR047054">
    <property type="entry name" value="Kalirin_TRIO_PH_1"/>
</dbReference>
<dbReference type="InterPro" id="IPR002017">
    <property type="entry name" value="Spectrin_repeat"/>
</dbReference>
<evidence type="ECO:0000259" key="16">
    <source>
        <dbReference type="PROSITE" id="PS50010"/>
    </source>
</evidence>
<dbReference type="GO" id="GO:0007411">
    <property type="term" value="P:axon guidance"/>
    <property type="evidence" value="ECO:0007669"/>
    <property type="project" value="TreeGrafter"/>
</dbReference>
<evidence type="ECO:0000256" key="3">
    <source>
        <dbReference type="ARBA" id="ARBA00022490"/>
    </source>
</evidence>
<dbReference type="InterPro" id="IPR028570">
    <property type="entry name" value="Kalirin_TRIO_SH3_1"/>
</dbReference>
<comment type="subcellular location">
    <subcellularLocation>
        <location evidence="1">Cytoplasm</location>
    </subcellularLocation>
</comment>
<dbReference type="PROSITE" id="PS50191">
    <property type="entry name" value="CRAL_TRIO"/>
    <property type="match status" value="1"/>
</dbReference>
<dbReference type="InterPro" id="IPR035899">
    <property type="entry name" value="DBL_dom_sf"/>
</dbReference>
<dbReference type="FunFam" id="1.20.58.60:FF:000023">
    <property type="entry name" value="Kalirin RhoGEF kinase b"/>
    <property type="match status" value="1"/>
</dbReference>
<dbReference type="InterPro" id="IPR058918">
    <property type="entry name" value="KALRN/TRIO-like_spectrin"/>
</dbReference>
<dbReference type="SUPFAM" id="SSF46966">
    <property type="entry name" value="Spectrin repeat"/>
    <property type="match status" value="4"/>
</dbReference>
<dbReference type="Pfam" id="PF13716">
    <property type="entry name" value="CRAL_TRIO_2"/>
    <property type="match status" value="1"/>
</dbReference>
<dbReference type="GO" id="GO:0005524">
    <property type="term" value="F:ATP binding"/>
    <property type="evidence" value="ECO:0007669"/>
    <property type="project" value="UniProtKB-KW"/>
</dbReference>
<dbReference type="SUPFAM" id="SSF50044">
    <property type="entry name" value="SH3-domain"/>
    <property type="match status" value="1"/>
</dbReference>
<organism evidence="18 19">
    <name type="scientific">Sinocyclocheilus grahami</name>
    <name type="common">Dianchi golden-line fish</name>
    <name type="synonym">Barbus grahami</name>
    <dbReference type="NCBI Taxonomy" id="75366"/>
    <lineage>
        <taxon>Eukaryota</taxon>
        <taxon>Metazoa</taxon>
        <taxon>Chordata</taxon>
        <taxon>Craniata</taxon>
        <taxon>Vertebrata</taxon>
        <taxon>Euteleostomi</taxon>
        <taxon>Actinopterygii</taxon>
        <taxon>Neopterygii</taxon>
        <taxon>Teleostei</taxon>
        <taxon>Ostariophysi</taxon>
        <taxon>Cypriniformes</taxon>
        <taxon>Cyprinidae</taxon>
        <taxon>Cyprininae</taxon>
        <taxon>Sinocyclocheilus</taxon>
    </lineage>
</organism>
<dbReference type="SUPFAM" id="SSF48065">
    <property type="entry name" value="DBL homology domain (DH-domain)"/>
    <property type="match status" value="1"/>
</dbReference>
<dbReference type="Pfam" id="PF00018">
    <property type="entry name" value="SH3_1"/>
    <property type="match status" value="1"/>
</dbReference>
<evidence type="ECO:0000259" key="15">
    <source>
        <dbReference type="PROSITE" id="PS50003"/>
    </source>
</evidence>
<sequence>MKAVEVLPILKEKVAFLSGGRDRRGGPVLTFPARSNHDRIRQEDLRRLIAYLAGIPSEEVSRHGFTVIVDMRGSKWDSIKPLLKILQESFPSCIHVALIIKPDNFWQKQRTNFGSSKFEFETIMVSLEGLTKVVDPSQLTPDFEGSLDYDHEEWIEVRVAFEDFTSNAARILSRLEELQDLVSQRELPSDLDGSRRAMEEHASLKKKVAKAPVEDLDTEGQHLLQRIQCGEKGRGDIQGLAPKVQALLDKLHATRQHLHQSWHMRKVKLDQCFQLRLFQQDAEKMFDWIVHNKGLFLTTYTEIGANHQHVLELQTQHNHFAMNCMNVYVNISRIMSVGNRLLESGHYATQQIQQISGQLEQEWKAFAAALDERSTLLEMSANFHQKTDQVRPKCADVLDWIENHGEAFLSKHTGVGKSLHRARALQKRHEDFEEVAQNTYTNADKLLEAAEQLAQTGECDPEEIYQAAHQLEDRIQDFVRRVEQRKVLLDMSVAFHTHSKELWTWLEELQKELLDDVYAESVEAVQELIKRFGQQQQTTLQVTVNVIKEGEDLIQQLRYCPMRKHGFNLESWNEELSQQMNEFDTEDLTLAEQRLQHHADKALTMNNLTFHVIHQGQELLQYVTEVQASGVELLCDRDVDMATRVQDLLDFLHEKQQELDTAAEQHRRHLEQCVQLRHLQAEVKQVLGWIRNGESMLNAGLITASSLQEAEQLQREHEQFQHAIEKTHQSALQVQQKAEALLQANHYDMDMIRDCAEKVASHWQQLMLKMEDRLKLVNASVAFYKTSEQVCSVLESLEQEYKREEDWCGGTDKLGPNSESDHVTPMISKHLEQKEAFLKACTLARRNADVFLKYLHRNSVNMPGMLTHVKAPEQQVKNILNELLQRENRVLHFWTMRKRRLDQCQQYVVFERSAKQALEWIHDTGEFYLSTHTSTGSTIHHTQELLKEHEEFQITAKQTKERVKLLIQLADGFCEKGHAHASEIQKWVASVDKRYRDFSLRMDKYRSCLEKALGLSTDSNKASKGLQLDIIPASAPGAEVKLRDVNHELNEEKRKSARRKEFIMAELIQTEKAYVRDLRECMDTYLWEMTSGVEEIPPGIVNKEHIIFGNMQDLYEFHHNIFLKELEKYEQLPEDVGHCFVTWADKFQMYVNYCKNKPDSTQLILEHAGTYFDEIQQRHRLANSISSYLIKPVQRITKYQLLLKELLTCCEEGKGEIKDGLEVMLSVPKKANDAMHLSLLEGFDENIESQGELILQESFQVWDPKTLIRKGRERHLFLFEMSLIFSKDVKDSNGRSKYLYKSKLMTSELGVTEHVEGDPCKFALWVGRTPTSDNKIVLKASCIENKQDWIKHVREVIQERTIHLRGALKEPIHIPKATAAKHKGKRDGEDLDSQGDASSQPDTISIASRTSILSGGSELTVVIHDFMASNGSELTVRRGQTVELVERPQDKPDWCLVRTTDRSPAQEGLVPSSMLCIAHSRSSMEMEGIFNHKDTLSVSSNDGGLSGSATLQPGHLQSSPGPKRPGNTLRKWLTSPVRRLSSGKADGHVKKLAHKHKKSRDVRKNADAGSQKDSDDSAATPQDETIEERMRNEGLSSGTLSKSSSSGMQSCGEEEGEEGPDSVPLPPPMAIQQHSLLHQDSQEDKHYVDFCSASVLSQFPYLSM</sequence>
<evidence type="ECO:0000256" key="13">
    <source>
        <dbReference type="SAM" id="MobiDB-lite"/>
    </source>
</evidence>
<dbReference type="SMART" id="SM00516">
    <property type="entry name" value="SEC14"/>
    <property type="match status" value="1"/>
</dbReference>
<dbReference type="FunFam" id="1.20.900.10:FF:000001">
    <property type="entry name" value="Guanine nucleotide exchange factor DBS"/>
    <property type="match status" value="1"/>
</dbReference>
<dbReference type="GO" id="GO:0016301">
    <property type="term" value="F:kinase activity"/>
    <property type="evidence" value="ECO:0007669"/>
    <property type="project" value="UniProtKB-KW"/>
</dbReference>
<dbReference type="GO" id="GO:0019898">
    <property type="term" value="C:extrinsic component of membrane"/>
    <property type="evidence" value="ECO:0007669"/>
    <property type="project" value="TreeGrafter"/>
</dbReference>
<protein>
    <submittedName>
        <fullName evidence="18">Triple functional domain protein-like</fullName>
    </submittedName>
</protein>
<dbReference type="Gene3D" id="1.20.900.10">
    <property type="entry name" value="Dbl homology (DH) domain"/>
    <property type="match status" value="1"/>
</dbReference>
<dbReference type="InterPro" id="IPR036865">
    <property type="entry name" value="CRAL-TRIO_dom_sf"/>
</dbReference>
<evidence type="ECO:0000256" key="7">
    <source>
        <dbReference type="ARBA" id="ARBA00022737"/>
    </source>
</evidence>
<proteinExistence type="predicted"/>
<dbReference type="InterPro" id="IPR055251">
    <property type="entry name" value="SOS1_NGEF_PH"/>
</dbReference>
<dbReference type="InterPro" id="IPR000219">
    <property type="entry name" value="DH_dom"/>
</dbReference>